<dbReference type="RefSeq" id="WP_184841902.1">
    <property type="nucleotide sequence ID" value="NZ_JACHMN010000003.1"/>
</dbReference>
<dbReference type="EMBL" id="JACHMN010000003">
    <property type="protein sequence ID" value="MBB5872368.1"/>
    <property type="molecule type" value="Genomic_DNA"/>
</dbReference>
<dbReference type="Pfam" id="PF11298">
    <property type="entry name" value="DUF3099"/>
    <property type="match status" value="1"/>
</dbReference>
<sequence length="114" mass="13000">MNRPAPKPVLITDAPESLDKQRHSRELRYVLMMGLRAVCLILAVFLAMMKVPLLWLWLSLCGLGMVLLPWFAVILANDRAPKDEHRWRHQKRDAPPAPNALPTQPLGETIDMEP</sequence>
<reference evidence="3 4" key="1">
    <citation type="submission" date="2020-08" db="EMBL/GenBank/DDBJ databases">
        <title>Sequencing the genomes of 1000 actinobacteria strains.</title>
        <authorList>
            <person name="Klenk H.-P."/>
        </authorList>
    </citation>
    <scope>NUCLEOTIDE SEQUENCE [LARGE SCALE GENOMIC DNA]</scope>
    <source>
        <strain evidence="3 4">DSM 45362</strain>
    </source>
</reference>
<keyword evidence="4" id="KW-1185">Reference proteome</keyword>
<gene>
    <name evidence="3" type="ORF">F4553_005802</name>
</gene>
<proteinExistence type="predicted"/>
<feature type="transmembrane region" description="Helical" evidence="2">
    <location>
        <begin position="54"/>
        <end position="76"/>
    </location>
</feature>
<keyword evidence="2" id="KW-0472">Membrane</keyword>
<feature type="transmembrane region" description="Helical" evidence="2">
    <location>
        <begin position="29"/>
        <end position="48"/>
    </location>
</feature>
<accession>A0A841BY10</accession>
<protein>
    <submittedName>
        <fullName evidence="3">Putative membrane protein</fullName>
    </submittedName>
</protein>
<evidence type="ECO:0000256" key="2">
    <source>
        <dbReference type="SAM" id="Phobius"/>
    </source>
</evidence>
<comment type="caution">
    <text evidence="3">The sequence shown here is derived from an EMBL/GenBank/DDBJ whole genome shotgun (WGS) entry which is preliminary data.</text>
</comment>
<dbReference type="AlphaFoldDB" id="A0A841BY10"/>
<name>A0A841BY10_9ACTN</name>
<organism evidence="3 4">
    <name type="scientific">Allocatelliglobosispora scoriae</name>
    <dbReference type="NCBI Taxonomy" id="643052"/>
    <lineage>
        <taxon>Bacteria</taxon>
        <taxon>Bacillati</taxon>
        <taxon>Actinomycetota</taxon>
        <taxon>Actinomycetes</taxon>
        <taxon>Micromonosporales</taxon>
        <taxon>Micromonosporaceae</taxon>
        <taxon>Allocatelliglobosispora</taxon>
    </lineage>
</organism>
<dbReference type="Proteomes" id="UP000587527">
    <property type="component" value="Unassembled WGS sequence"/>
</dbReference>
<keyword evidence="2" id="KW-1133">Transmembrane helix</keyword>
<evidence type="ECO:0000313" key="4">
    <source>
        <dbReference type="Proteomes" id="UP000587527"/>
    </source>
</evidence>
<feature type="region of interest" description="Disordered" evidence="1">
    <location>
        <begin position="84"/>
        <end position="114"/>
    </location>
</feature>
<evidence type="ECO:0000256" key="1">
    <source>
        <dbReference type="SAM" id="MobiDB-lite"/>
    </source>
</evidence>
<evidence type="ECO:0000313" key="3">
    <source>
        <dbReference type="EMBL" id="MBB5872368.1"/>
    </source>
</evidence>
<dbReference type="InterPro" id="IPR021449">
    <property type="entry name" value="DUF3099"/>
</dbReference>
<keyword evidence="2" id="KW-0812">Transmembrane</keyword>